<name>A0A8X6PNR6_NEPPI</name>
<sequence length="79" mass="9163">MGIPNFLKERRWTYYSSFHLGILYLTWILDSSFGIFDATSSPFYFSSINYCSSHCMIWKNIGDTTFCMALDILGFSANF</sequence>
<keyword evidence="3" id="KW-1185">Reference proteome</keyword>
<comment type="caution">
    <text evidence="2">The sequence shown here is derived from an EMBL/GenBank/DDBJ whole genome shotgun (WGS) entry which is preliminary data.</text>
</comment>
<protein>
    <submittedName>
        <fullName evidence="2">Uncharacterized protein</fullName>
    </submittedName>
</protein>
<reference evidence="2" key="1">
    <citation type="submission" date="2020-08" db="EMBL/GenBank/DDBJ databases">
        <title>Multicomponent nature underlies the extraordinary mechanical properties of spider dragline silk.</title>
        <authorList>
            <person name="Kono N."/>
            <person name="Nakamura H."/>
            <person name="Mori M."/>
            <person name="Yoshida Y."/>
            <person name="Ohtoshi R."/>
            <person name="Malay A.D."/>
            <person name="Moran D.A.P."/>
            <person name="Tomita M."/>
            <person name="Numata K."/>
            <person name="Arakawa K."/>
        </authorList>
    </citation>
    <scope>NUCLEOTIDE SEQUENCE</scope>
</reference>
<evidence type="ECO:0000256" key="1">
    <source>
        <dbReference type="SAM" id="Phobius"/>
    </source>
</evidence>
<dbReference type="AlphaFoldDB" id="A0A8X6PNR6"/>
<organism evidence="2 3">
    <name type="scientific">Nephila pilipes</name>
    <name type="common">Giant wood spider</name>
    <name type="synonym">Nephila maculata</name>
    <dbReference type="NCBI Taxonomy" id="299642"/>
    <lineage>
        <taxon>Eukaryota</taxon>
        <taxon>Metazoa</taxon>
        <taxon>Ecdysozoa</taxon>
        <taxon>Arthropoda</taxon>
        <taxon>Chelicerata</taxon>
        <taxon>Arachnida</taxon>
        <taxon>Araneae</taxon>
        <taxon>Araneomorphae</taxon>
        <taxon>Entelegynae</taxon>
        <taxon>Araneoidea</taxon>
        <taxon>Nephilidae</taxon>
        <taxon>Nephila</taxon>
    </lineage>
</organism>
<gene>
    <name evidence="2" type="ORF">NPIL_567931</name>
</gene>
<evidence type="ECO:0000313" key="2">
    <source>
        <dbReference type="EMBL" id="GFT76660.1"/>
    </source>
</evidence>
<accession>A0A8X6PNR6</accession>
<proteinExistence type="predicted"/>
<dbReference type="EMBL" id="BMAW01071116">
    <property type="protein sequence ID" value="GFT76660.1"/>
    <property type="molecule type" value="Genomic_DNA"/>
</dbReference>
<dbReference type="Proteomes" id="UP000887013">
    <property type="component" value="Unassembled WGS sequence"/>
</dbReference>
<keyword evidence="1" id="KW-0472">Membrane</keyword>
<evidence type="ECO:0000313" key="3">
    <source>
        <dbReference type="Proteomes" id="UP000887013"/>
    </source>
</evidence>
<keyword evidence="1" id="KW-1133">Transmembrane helix</keyword>
<keyword evidence="1" id="KW-0812">Transmembrane</keyword>
<feature type="transmembrane region" description="Helical" evidence="1">
    <location>
        <begin position="12"/>
        <end position="29"/>
    </location>
</feature>